<reference evidence="1" key="1">
    <citation type="submission" date="2021-02" db="EMBL/GenBank/DDBJ databases">
        <authorList>
            <person name="Nowell W R."/>
        </authorList>
    </citation>
    <scope>NUCLEOTIDE SEQUENCE</scope>
</reference>
<dbReference type="AlphaFoldDB" id="A0A818X798"/>
<accession>A0A818X798</accession>
<feature type="non-terminal residue" evidence="1">
    <location>
        <position position="1"/>
    </location>
</feature>
<gene>
    <name evidence="1" type="ORF">FNK824_LOCUS11404</name>
</gene>
<protein>
    <submittedName>
        <fullName evidence="1">Uncharacterized protein</fullName>
    </submittedName>
</protein>
<name>A0A818X798_9BILA</name>
<comment type="caution">
    <text evidence="1">The sequence shown here is derived from an EMBL/GenBank/DDBJ whole genome shotgun (WGS) entry which is preliminary data.</text>
</comment>
<sequence length="133" mass="15690">NRDSKLFLEIPRKLLSPFTQWMISCPSDLIIHCSKTVGDTIRHLTNAVIRPIEWENVNISSEEFNDDYYKYVSHWTLFLSSILQHSSNHSNFISIKRFIVQHLYDFTLHPNLLNFMKIIPNLILMLLQMTAVQ</sequence>
<evidence type="ECO:0000313" key="1">
    <source>
        <dbReference type="EMBL" id="CAF3736208.1"/>
    </source>
</evidence>
<dbReference type="EMBL" id="CAJOBE010001348">
    <property type="protein sequence ID" value="CAF3736208.1"/>
    <property type="molecule type" value="Genomic_DNA"/>
</dbReference>
<proteinExistence type="predicted"/>
<evidence type="ECO:0000313" key="2">
    <source>
        <dbReference type="Proteomes" id="UP000663874"/>
    </source>
</evidence>
<organism evidence="1 2">
    <name type="scientific">Rotaria sordida</name>
    <dbReference type="NCBI Taxonomy" id="392033"/>
    <lineage>
        <taxon>Eukaryota</taxon>
        <taxon>Metazoa</taxon>
        <taxon>Spiralia</taxon>
        <taxon>Gnathifera</taxon>
        <taxon>Rotifera</taxon>
        <taxon>Eurotatoria</taxon>
        <taxon>Bdelloidea</taxon>
        <taxon>Philodinida</taxon>
        <taxon>Philodinidae</taxon>
        <taxon>Rotaria</taxon>
    </lineage>
</organism>
<dbReference type="Proteomes" id="UP000663874">
    <property type="component" value="Unassembled WGS sequence"/>
</dbReference>